<proteinExistence type="predicted"/>
<dbReference type="Proteomes" id="UP000224567">
    <property type="component" value="Unassembled WGS sequence"/>
</dbReference>
<dbReference type="PRINTS" id="PR01217">
    <property type="entry name" value="PRICHEXTENSN"/>
</dbReference>
<evidence type="ECO:0000256" key="2">
    <source>
        <dbReference type="SAM" id="MobiDB-lite"/>
    </source>
</evidence>
<keyword evidence="1 3" id="KW-0732">Signal</keyword>
<dbReference type="OrthoDB" id="665669at2759"/>
<evidence type="ECO:0000256" key="3">
    <source>
        <dbReference type="SAM" id="SignalP"/>
    </source>
</evidence>
<feature type="chain" id="PRO_5013767361" description="Pistil-specific extensin-like protein" evidence="3">
    <location>
        <begin position="26"/>
        <end position="321"/>
    </location>
</feature>
<reference evidence="4 5" key="1">
    <citation type="journal article" date="2017" name="Genome Biol.">
        <title>New reference genome sequences of hot pepper reveal the massive evolution of plant disease-resistance genes by retroduplication.</title>
        <authorList>
            <person name="Kim S."/>
            <person name="Park J."/>
            <person name="Yeom S.I."/>
            <person name="Kim Y.M."/>
            <person name="Seo E."/>
            <person name="Kim K.T."/>
            <person name="Kim M.S."/>
            <person name="Lee J.M."/>
            <person name="Cheong K."/>
            <person name="Shin H.S."/>
            <person name="Kim S.B."/>
            <person name="Han K."/>
            <person name="Lee J."/>
            <person name="Park M."/>
            <person name="Lee H.A."/>
            <person name="Lee H.Y."/>
            <person name="Lee Y."/>
            <person name="Oh S."/>
            <person name="Lee J.H."/>
            <person name="Choi E."/>
            <person name="Choi E."/>
            <person name="Lee S.E."/>
            <person name="Jeon J."/>
            <person name="Kim H."/>
            <person name="Choi G."/>
            <person name="Song H."/>
            <person name="Lee J."/>
            <person name="Lee S.C."/>
            <person name="Kwon J.K."/>
            <person name="Lee H.Y."/>
            <person name="Koo N."/>
            <person name="Hong Y."/>
            <person name="Kim R.W."/>
            <person name="Kang W.H."/>
            <person name="Huh J.H."/>
            <person name="Kang B.C."/>
            <person name="Yang T.J."/>
            <person name="Lee Y.H."/>
            <person name="Bennetzen J.L."/>
            <person name="Choi D."/>
        </authorList>
    </citation>
    <scope>NUCLEOTIDE SEQUENCE [LARGE SCALE GENOMIC DNA]</scope>
    <source>
        <strain evidence="5">cv. PBC81</strain>
    </source>
</reference>
<name>A0A2G2XEP5_CAPBA</name>
<dbReference type="Pfam" id="PF01190">
    <property type="entry name" value="Pollen_Ole_e_1"/>
    <property type="match status" value="1"/>
</dbReference>
<sequence>MGFVPTKSIGFIVALLLVTSFTVLGQNVDGIVTSELAPHSSVSSPPVEAPKPHKGGHHHHHHHKHSPAPAPPPPSHSSPPPSPPVKPPYPPAHSPSKPPSPPVKPPVKPPTPPAHSPSKPPSPPVKPPVKPSPPVKPPTPPAHSPSKPPSPPVKPSVKPSPPVKPPVKPYPPVKPPTPLPMRMFVGVRGVVYCKSCKYRGVDTLLGASPIQGAVVKLACNNTKFHLTSLGTTDKNGYFYIQPKWLTTAGYHKCKVFLAKSSKAECSVPTNFHNGQSGAILVPAPPSPMASSKPVNNSEPGVKLFDVGPFAFEPSKNLPCKH</sequence>
<dbReference type="EMBL" id="MLFT02000002">
    <property type="protein sequence ID" value="PHT55973.1"/>
    <property type="molecule type" value="Genomic_DNA"/>
</dbReference>
<dbReference type="STRING" id="33114.A0A2G2XEP5"/>
<dbReference type="PANTHER" id="PTHR33470:SF22">
    <property type="entry name" value="POLLEN OLE E 1 ALLERGEN AND EXTENSIN FAMILY PROTEIN"/>
    <property type="match status" value="1"/>
</dbReference>
<reference evidence="5" key="2">
    <citation type="journal article" date="2017" name="J. Anim. Genet.">
        <title>Multiple reference genome sequences of hot pepper reveal the massive evolution of plant disease resistance genes by retroduplication.</title>
        <authorList>
            <person name="Kim S."/>
            <person name="Park J."/>
            <person name="Yeom S.-I."/>
            <person name="Kim Y.-M."/>
            <person name="Seo E."/>
            <person name="Kim K.-T."/>
            <person name="Kim M.-S."/>
            <person name="Lee J.M."/>
            <person name="Cheong K."/>
            <person name="Shin H.-S."/>
            <person name="Kim S.-B."/>
            <person name="Han K."/>
            <person name="Lee J."/>
            <person name="Park M."/>
            <person name="Lee H.-A."/>
            <person name="Lee H.-Y."/>
            <person name="Lee Y."/>
            <person name="Oh S."/>
            <person name="Lee J.H."/>
            <person name="Choi E."/>
            <person name="Choi E."/>
            <person name="Lee S.E."/>
            <person name="Jeon J."/>
            <person name="Kim H."/>
            <person name="Choi G."/>
            <person name="Song H."/>
            <person name="Lee J."/>
            <person name="Lee S.-C."/>
            <person name="Kwon J.-K."/>
            <person name="Lee H.-Y."/>
            <person name="Koo N."/>
            <person name="Hong Y."/>
            <person name="Kim R.W."/>
            <person name="Kang W.-H."/>
            <person name="Huh J.H."/>
            <person name="Kang B.-C."/>
            <person name="Yang T.-J."/>
            <person name="Lee Y.-H."/>
            <person name="Bennetzen J.L."/>
            <person name="Choi D."/>
        </authorList>
    </citation>
    <scope>NUCLEOTIDE SEQUENCE [LARGE SCALE GENOMIC DNA]</scope>
    <source>
        <strain evidence="5">cv. PBC81</strain>
    </source>
</reference>
<feature type="compositionally biased region" description="Pro residues" evidence="2">
    <location>
        <begin position="68"/>
        <end position="175"/>
    </location>
</feature>
<evidence type="ECO:0000256" key="1">
    <source>
        <dbReference type="ARBA" id="ARBA00022729"/>
    </source>
</evidence>
<evidence type="ECO:0008006" key="6">
    <source>
        <dbReference type="Google" id="ProtNLM"/>
    </source>
</evidence>
<feature type="region of interest" description="Disordered" evidence="2">
    <location>
        <begin position="37"/>
        <end position="175"/>
    </location>
</feature>
<feature type="compositionally biased region" description="Basic residues" evidence="2">
    <location>
        <begin position="52"/>
        <end position="66"/>
    </location>
</feature>
<organism evidence="4 5">
    <name type="scientific">Capsicum baccatum</name>
    <name type="common">Peruvian pepper</name>
    <dbReference type="NCBI Taxonomy" id="33114"/>
    <lineage>
        <taxon>Eukaryota</taxon>
        <taxon>Viridiplantae</taxon>
        <taxon>Streptophyta</taxon>
        <taxon>Embryophyta</taxon>
        <taxon>Tracheophyta</taxon>
        <taxon>Spermatophyta</taxon>
        <taxon>Magnoliopsida</taxon>
        <taxon>eudicotyledons</taxon>
        <taxon>Gunneridae</taxon>
        <taxon>Pentapetalae</taxon>
        <taxon>asterids</taxon>
        <taxon>lamiids</taxon>
        <taxon>Solanales</taxon>
        <taxon>Solanaceae</taxon>
        <taxon>Solanoideae</taxon>
        <taxon>Capsiceae</taxon>
        <taxon>Capsicum</taxon>
    </lineage>
</organism>
<keyword evidence="5" id="KW-1185">Reference proteome</keyword>
<gene>
    <name evidence="4" type="ORF">CQW23_04459</name>
</gene>
<evidence type="ECO:0000313" key="4">
    <source>
        <dbReference type="EMBL" id="PHT55973.1"/>
    </source>
</evidence>
<dbReference type="PANTHER" id="PTHR33470">
    <property type="entry name" value="OS01G0164075 PROTEIN"/>
    <property type="match status" value="1"/>
</dbReference>
<evidence type="ECO:0000313" key="5">
    <source>
        <dbReference type="Proteomes" id="UP000224567"/>
    </source>
</evidence>
<comment type="caution">
    <text evidence="4">The sequence shown here is derived from an EMBL/GenBank/DDBJ whole genome shotgun (WGS) entry which is preliminary data.</text>
</comment>
<feature type="signal peptide" evidence="3">
    <location>
        <begin position="1"/>
        <end position="25"/>
    </location>
</feature>
<accession>A0A2G2XEP5</accession>
<dbReference type="AlphaFoldDB" id="A0A2G2XEP5"/>
<protein>
    <recommendedName>
        <fullName evidence="6">Pistil-specific extensin-like protein</fullName>
    </recommendedName>
</protein>
<dbReference type="GO" id="GO:0071944">
    <property type="term" value="C:cell periphery"/>
    <property type="evidence" value="ECO:0007669"/>
    <property type="project" value="TreeGrafter"/>
</dbReference>